<dbReference type="Pfam" id="PF00059">
    <property type="entry name" value="Lectin_C"/>
    <property type="match status" value="1"/>
</dbReference>
<dbReference type="InterPro" id="IPR016186">
    <property type="entry name" value="C-type_lectin-like/link_sf"/>
</dbReference>
<dbReference type="InterPro" id="IPR050111">
    <property type="entry name" value="C-type_lectin/snaclec_domain"/>
</dbReference>
<organism evidence="3 4">
    <name type="scientific">Effrenium voratum</name>
    <dbReference type="NCBI Taxonomy" id="2562239"/>
    <lineage>
        <taxon>Eukaryota</taxon>
        <taxon>Sar</taxon>
        <taxon>Alveolata</taxon>
        <taxon>Dinophyceae</taxon>
        <taxon>Suessiales</taxon>
        <taxon>Symbiodiniaceae</taxon>
        <taxon>Effrenium</taxon>
    </lineage>
</organism>
<keyword evidence="4" id="KW-1185">Reference proteome</keyword>
<dbReference type="EMBL" id="CAUJNA010000919">
    <property type="protein sequence ID" value="CAJ1382603.1"/>
    <property type="molecule type" value="Genomic_DNA"/>
</dbReference>
<evidence type="ECO:0000313" key="4">
    <source>
        <dbReference type="Proteomes" id="UP001178507"/>
    </source>
</evidence>
<dbReference type="Gene3D" id="3.10.100.10">
    <property type="entry name" value="Mannose-Binding Protein A, subunit A"/>
    <property type="match status" value="1"/>
</dbReference>
<comment type="caution">
    <text evidence="3">The sequence shown here is derived from an EMBL/GenBank/DDBJ whole genome shotgun (WGS) entry which is preliminary data.</text>
</comment>
<feature type="domain" description="C-type lectin" evidence="2">
    <location>
        <begin position="93"/>
        <end position="203"/>
    </location>
</feature>
<dbReference type="SMART" id="SM00034">
    <property type="entry name" value="CLECT"/>
    <property type="match status" value="1"/>
</dbReference>
<keyword evidence="1" id="KW-0732">Signal</keyword>
<dbReference type="Proteomes" id="UP001178507">
    <property type="component" value="Unassembled WGS sequence"/>
</dbReference>
<dbReference type="PANTHER" id="PTHR22803">
    <property type="entry name" value="MANNOSE, PHOSPHOLIPASE, LECTIN RECEPTOR RELATED"/>
    <property type="match status" value="1"/>
</dbReference>
<evidence type="ECO:0000256" key="1">
    <source>
        <dbReference type="SAM" id="SignalP"/>
    </source>
</evidence>
<gene>
    <name evidence="3" type="ORF">EVOR1521_LOCUS9945</name>
</gene>
<sequence length="289" mass="32552">MKLLLLLPGASATCLITAKVCANFPEFNRTQFRDTFADLDAGDAAACLKRAEDFHHWCGNAVDGDVRPVVAASFGERTWFYEPGACDAGWSQWQSSCFRFHLDLKTWAEAEAICQEQESHLASVHSREENSFIHQLSHGLTVWIGYTDLDHDSHYTWSDNTQDDFTNFAKNCSGEVQAGCSREEVQQQWYLGHQAELSPFVCKRSARLPSRWRNVSADRLLSEPWERLRASFSAVAKPPRLDSASISVTSHTLSWTQACRERAVPCDDVCEGPRSSRSRSERSRAVARS</sequence>
<dbReference type="PROSITE" id="PS50041">
    <property type="entry name" value="C_TYPE_LECTIN_2"/>
    <property type="match status" value="1"/>
</dbReference>
<dbReference type="InterPro" id="IPR001304">
    <property type="entry name" value="C-type_lectin-like"/>
</dbReference>
<protein>
    <recommendedName>
        <fullName evidence="2">C-type lectin domain-containing protein</fullName>
    </recommendedName>
</protein>
<accession>A0AA36I7K7</accession>
<proteinExistence type="predicted"/>
<name>A0AA36I7K7_9DINO</name>
<reference evidence="3" key="1">
    <citation type="submission" date="2023-08" db="EMBL/GenBank/DDBJ databases">
        <authorList>
            <person name="Chen Y."/>
            <person name="Shah S."/>
            <person name="Dougan E. K."/>
            <person name="Thang M."/>
            <person name="Chan C."/>
        </authorList>
    </citation>
    <scope>NUCLEOTIDE SEQUENCE</scope>
</reference>
<feature type="signal peptide" evidence="1">
    <location>
        <begin position="1"/>
        <end position="22"/>
    </location>
</feature>
<dbReference type="CDD" id="cd00037">
    <property type="entry name" value="CLECT"/>
    <property type="match status" value="1"/>
</dbReference>
<feature type="chain" id="PRO_5041405356" description="C-type lectin domain-containing protein" evidence="1">
    <location>
        <begin position="23"/>
        <end position="289"/>
    </location>
</feature>
<evidence type="ECO:0000313" key="3">
    <source>
        <dbReference type="EMBL" id="CAJ1382603.1"/>
    </source>
</evidence>
<dbReference type="AlphaFoldDB" id="A0AA36I7K7"/>
<dbReference type="InterPro" id="IPR016187">
    <property type="entry name" value="CTDL_fold"/>
</dbReference>
<evidence type="ECO:0000259" key="2">
    <source>
        <dbReference type="PROSITE" id="PS50041"/>
    </source>
</evidence>
<dbReference type="SUPFAM" id="SSF56436">
    <property type="entry name" value="C-type lectin-like"/>
    <property type="match status" value="1"/>
</dbReference>